<dbReference type="EMBL" id="JAGPXD010000002">
    <property type="protein sequence ID" value="KAH7366868.1"/>
    <property type="molecule type" value="Genomic_DNA"/>
</dbReference>
<keyword evidence="4" id="KW-1185">Reference proteome</keyword>
<evidence type="ECO:0000256" key="1">
    <source>
        <dbReference type="SAM" id="MobiDB-lite"/>
    </source>
</evidence>
<feature type="region of interest" description="Disordered" evidence="1">
    <location>
        <begin position="22"/>
        <end position="80"/>
    </location>
</feature>
<keyword evidence="2" id="KW-1133">Transmembrane helix</keyword>
<keyword evidence="2" id="KW-0472">Membrane</keyword>
<reference evidence="3" key="1">
    <citation type="journal article" date="2021" name="Nat. Commun.">
        <title>Genetic determinants of endophytism in the Arabidopsis root mycobiome.</title>
        <authorList>
            <person name="Mesny F."/>
            <person name="Miyauchi S."/>
            <person name="Thiergart T."/>
            <person name="Pickel B."/>
            <person name="Atanasova L."/>
            <person name="Karlsson M."/>
            <person name="Huettel B."/>
            <person name="Barry K.W."/>
            <person name="Haridas S."/>
            <person name="Chen C."/>
            <person name="Bauer D."/>
            <person name="Andreopoulos W."/>
            <person name="Pangilinan J."/>
            <person name="LaButti K."/>
            <person name="Riley R."/>
            <person name="Lipzen A."/>
            <person name="Clum A."/>
            <person name="Drula E."/>
            <person name="Henrissat B."/>
            <person name="Kohler A."/>
            <person name="Grigoriev I.V."/>
            <person name="Martin F.M."/>
            <person name="Hacquard S."/>
        </authorList>
    </citation>
    <scope>NUCLEOTIDE SEQUENCE</scope>
    <source>
        <strain evidence="3">MPI-CAGE-AT-0016</strain>
    </source>
</reference>
<name>A0A8K0X4J8_9PEZI</name>
<feature type="compositionally biased region" description="Basic and acidic residues" evidence="1">
    <location>
        <begin position="41"/>
        <end position="63"/>
    </location>
</feature>
<organism evidence="3 4">
    <name type="scientific">Plectosphaerella cucumerina</name>
    <dbReference type="NCBI Taxonomy" id="40658"/>
    <lineage>
        <taxon>Eukaryota</taxon>
        <taxon>Fungi</taxon>
        <taxon>Dikarya</taxon>
        <taxon>Ascomycota</taxon>
        <taxon>Pezizomycotina</taxon>
        <taxon>Sordariomycetes</taxon>
        <taxon>Hypocreomycetidae</taxon>
        <taxon>Glomerellales</taxon>
        <taxon>Plectosphaerellaceae</taxon>
        <taxon>Plectosphaerella</taxon>
    </lineage>
</organism>
<dbReference type="Proteomes" id="UP000813385">
    <property type="component" value="Unassembled WGS sequence"/>
</dbReference>
<evidence type="ECO:0000256" key="2">
    <source>
        <dbReference type="SAM" id="Phobius"/>
    </source>
</evidence>
<evidence type="ECO:0000313" key="4">
    <source>
        <dbReference type="Proteomes" id="UP000813385"/>
    </source>
</evidence>
<evidence type="ECO:0000313" key="3">
    <source>
        <dbReference type="EMBL" id="KAH7366868.1"/>
    </source>
</evidence>
<proteinExistence type="predicted"/>
<dbReference type="AlphaFoldDB" id="A0A8K0X4J8"/>
<keyword evidence="2" id="KW-0812">Transmembrane</keyword>
<gene>
    <name evidence="3" type="ORF">B0T11DRAFT_48419</name>
</gene>
<sequence length="248" mass="27721">MASIIGFERLTTLVSAFQQRTPAAYDDDQPPHARKTYTHIPRLERGGRGRDEGARIPRGRMREYPASQTRSEGPGRAGRSFRGRKFPMHGSLGGIALVIFVPALFSSLLFSSTSTRRMSFNLLFFLAFSCIREEEEEGWGKKKVFPGVATKEGREGARDGSWVIWKGTGNRDGKRARRETTPEIPVRGKGHIENTLVWDFSFSPLSFGPGKRAVRLFHLGVVGRQTTAWRLGAWSMAGGDSEDGWTCW</sequence>
<accession>A0A8K0X4J8</accession>
<feature type="transmembrane region" description="Helical" evidence="2">
    <location>
        <begin position="86"/>
        <end position="110"/>
    </location>
</feature>
<comment type="caution">
    <text evidence="3">The sequence shown here is derived from an EMBL/GenBank/DDBJ whole genome shotgun (WGS) entry which is preliminary data.</text>
</comment>
<protein>
    <submittedName>
        <fullName evidence="3">Uncharacterized protein</fullName>
    </submittedName>
</protein>